<evidence type="ECO:0000313" key="2">
    <source>
        <dbReference type="EMBL" id="KAH9304063.1"/>
    </source>
</evidence>
<sequence>FSVSYIPREQNSKADSLAVTAALLNPDQPPAFFRQGDYKVEMVFSPKVPDNVQQWQVFNDDTQIAAFLQHKDNFEEIYYEGSNSPPRQTTVGEMDADVSG</sequence>
<evidence type="ECO:0000256" key="1">
    <source>
        <dbReference type="SAM" id="MobiDB-lite"/>
    </source>
</evidence>
<evidence type="ECO:0000313" key="3">
    <source>
        <dbReference type="Proteomes" id="UP000824469"/>
    </source>
</evidence>
<proteinExistence type="predicted"/>
<keyword evidence="3" id="KW-1185">Reference proteome</keyword>
<feature type="compositionally biased region" description="Polar residues" evidence="1">
    <location>
        <begin position="81"/>
        <end position="91"/>
    </location>
</feature>
<gene>
    <name evidence="2" type="ORF">KI387_008467</name>
</gene>
<reference evidence="2 3" key="1">
    <citation type="journal article" date="2021" name="Nat. Plants">
        <title>The Taxus genome provides insights into paclitaxel biosynthesis.</title>
        <authorList>
            <person name="Xiong X."/>
            <person name="Gou J."/>
            <person name="Liao Q."/>
            <person name="Li Y."/>
            <person name="Zhou Q."/>
            <person name="Bi G."/>
            <person name="Li C."/>
            <person name="Du R."/>
            <person name="Wang X."/>
            <person name="Sun T."/>
            <person name="Guo L."/>
            <person name="Liang H."/>
            <person name="Lu P."/>
            <person name="Wu Y."/>
            <person name="Zhang Z."/>
            <person name="Ro D.K."/>
            <person name="Shang Y."/>
            <person name="Huang S."/>
            <person name="Yan J."/>
        </authorList>
    </citation>
    <scope>NUCLEOTIDE SEQUENCE [LARGE SCALE GENOMIC DNA]</scope>
    <source>
        <strain evidence="2">Ta-2019</strain>
    </source>
</reference>
<name>A0AA38CSR3_TAXCH</name>
<dbReference type="Proteomes" id="UP000824469">
    <property type="component" value="Unassembled WGS sequence"/>
</dbReference>
<dbReference type="AlphaFoldDB" id="A0AA38CSR3"/>
<comment type="caution">
    <text evidence="2">The sequence shown here is derived from an EMBL/GenBank/DDBJ whole genome shotgun (WGS) entry which is preliminary data.</text>
</comment>
<organism evidence="2 3">
    <name type="scientific">Taxus chinensis</name>
    <name type="common">Chinese yew</name>
    <name type="synonym">Taxus wallichiana var. chinensis</name>
    <dbReference type="NCBI Taxonomy" id="29808"/>
    <lineage>
        <taxon>Eukaryota</taxon>
        <taxon>Viridiplantae</taxon>
        <taxon>Streptophyta</taxon>
        <taxon>Embryophyta</taxon>
        <taxon>Tracheophyta</taxon>
        <taxon>Spermatophyta</taxon>
        <taxon>Pinopsida</taxon>
        <taxon>Pinidae</taxon>
        <taxon>Conifers II</taxon>
        <taxon>Cupressales</taxon>
        <taxon>Taxaceae</taxon>
        <taxon>Taxus</taxon>
    </lineage>
</organism>
<feature type="non-terminal residue" evidence="2">
    <location>
        <position position="100"/>
    </location>
</feature>
<feature type="non-terminal residue" evidence="2">
    <location>
        <position position="1"/>
    </location>
</feature>
<accession>A0AA38CSR3</accession>
<dbReference type="EMBL" id="JAHRHJ020000008">
    <property type="protein sequence ID" value="KAH9304063.1"/>
    <property type="molecule type" value="Genomic_DNA"/>
</dbReference>
<protein>
    <submittedName>
        <fullName evidence="2">Uncharacterized protein</fullName>
    </submittedName>
</protein>
<feature type="region of interest" description="Disordered" evidence="1">
    <location>
        <begin position="81"/>
        <end position="100"/>
    </location>
</feature>